<feature type="region of interest" description="Disordered" evidence="2">
    <location>
        <begin position="23"/>
        <end position="76"/>
    </location>
</feature>
<protein>
    <recommendedName>
        <fullName evidence="3">RING-type domain-containing protein</fullName>
    </recommendedName>
</protein>
<dbReference type="EMBL" id="JABANP010000203">
    <property type="protein sequence ID" value="KAF4686921.1"/>
    <property type="molecule type" value="Genomic_DNA"/>
</dbReference>
<evidence type="ECO:0000313" key="5">
    <source>
        <dbReference type="Proteomes" id="UP000541610"/>
    </source>
</evidence>
<feature type="domain" description="RING-type" evidence="3">
    <location>
        <begin position="149"/>
        <end position="192"/>
    </location>
</feature>
<evidence type="ECO:0000259" key="3">
    <source>
        <dbReference type="PROSITE" id="PS50089"/>
    </source>
</evidence>
<dbReference type="InterPro" id="IPR001841">
    <property type="entry name" value="Znf_RING"/>
</dbReference>
<keyword evidence="1" id="KW-0862">Zinc</keyword>
<dbReference type="PROSITE" id="PS50089">
    <property type="entry name" value="ZF_RING_2"/>
    <property type="match status" value="1"/>
</dbReference>
<dbReference type="OrthoDB" id="6105938at2759"/>
<dbReference type="Gene3D" id="3.30.40.10">
    <property type="entry name" value="Zinc/RING finger domain, C3HC4 (zinc finger)"/>
    <property type="match status" value="1"/>
</dbReference>
<evidence type="ECO:0000313" key="4">
    <source>
        <dbReference type="EMBL" id="KAF4686921.1"/>
    </source>
</evidence>
<accession>A0A7J6NV39</accession>
<dbReference type="SUPFAM" id="SSF57850">
    <property type="entry name" value="RING/U-box"/>
    <property type="match status" value="1"/>
</dbReference>
<organism evidence="4 5">
    <name type="scientific">Perkinsus olseni</name>
    <name type="common">Perkinsus atlanticus</name>
    <dbReference type="NCBI Taxonomy" id="32597"/>
    <lineage>
        <taxon>Eukaryota</taxon>
        <taxon>Sar</taxon>
        <taxon>Alveolata</taxon>
        <taxon>Perkinsozoa</taxon>
        <taxon>Perkinsea</taxon>
        <taxon>Perkinsida</taxon>
        <taxon>Perkinsidae</taxon>
        <taxon>Perkinsus</taxon>
    </lineage>
</organism>
<dbReference type="Proteomes" id="UP000541610">
    <property type="component" value="Unassembled WGS sequence"/>
</dbReference>
<sequence>MGADSPAIPRSPAVASYADDVPSAVHGALSPTVRGKRVRSAAITPNTIERQRDATRKMSKHGVVEDISDDDNDDNVSSPASLVLYTKPLDEAPIDLTVGVDAKVDRSVSSTRRHGVLQDDGSPVSTMSSRGSSVPLLPTQESTKEDFNCPVCCEVLVRPVDVCHCGHHVCRKHVIDMVTHSQGNGFKCPLCRKEVVIHDYNDIVVDDELKAVIKDMGLYDESRRSSFRSSRSSTPLQERFNREFFEDEAF</sequence>
<gene>
    <name evidence="4" type="ORF">FOZ60_004687</name>
</gene>
<reference evidence="4 5" key="1">
    <citation type="submission" date="2020-04" db="EMBL/GenBank/DDBJ databases">
        <title>Perkinsus olseni comparative genomics.</title>
        <authorList>
            <person name="Bogema D.R."/>
        </authorList>
    </citation>
    <scope>NUCLEOTIDE SEQUENCE [LARGE SCALE GENOMIC DNA]</scope>
    <source>
        <strain evidence="4">00978-12</strain>
    </source>
</reference>
<keyword evidence="1" id="KW-0863">Zinc-finger</keyword>
<feature type="region of interest" description="Disordered" evidence="2">
    <location>
        <begin position="111"/>
        <end position="139"/>
    </location>
</feature>
<comment type="caution">
    <text evidence="4">The sequence shown here is derived from an EMBL/GenBank/DDBJ whole genome shotgun (WGS) entry which is preliminary data.</text>
</comment>
<feature type="compositionally biased region" description="Polar residues" evidence="2">
    <location>
        <begin position="123"/>
        <end position="132"/>
    </location>
</feature>
<name>A0A7J6NV39_PEROL</name>
<keyword evidence="1" id="KW-0479">Metal-binding</keyword>
<dbReference type="InterPro" id="IPR013083">
    <property type="entry name" value="Znf_RING/FYVE/PHD"/>
</dbReference>
<dbReference type="AlphaFoldDB" id="A0A7J6NV39"/>
<dbReference type="GO" id="GO:0008270">
    <property type="term" value="F:zinc ion binding"/>
    <property type="evidence" value="ECO:0007669"/>
    <property type="project" value="UniProtKB-KW"/>
</dbReference>
<evidence type="ECO:0000256" key="2">
    <source>
        <dbReference type="SAM" id="MobiDB-lite"/>
    </source>
</evidence>
<evidence type="ECO:0000256" key="1">
    <source>
        <dbReference type="PROSITE-ProRule" id="PRU00175"/>
    </source>
</evidence>
<proteinExistence type="predicted"/>